<name>A0A0K2TAG4_LEPSM</name>
<accession>A0A0K2TAG4</accession>
<feature type="non-terminal residue" evidence="1">
    <location>
        <position position="1"/>
    </location>
</feature>
<dbReference type="EMBL" id="HACA01005632">
    <property type="protein sequence ID" value="CDW22993.1"/>
    <property type="molecule type" value="Transcribed_RNA"/>
</dbReference>
<evidence type="ECO:0000313" key="1">
    <source>
        <dbReference type="EMBL" id="CDW22993.1"/>
    </source>
</evidence>
<reference evidence="1" key="1">
    <citation type="submission" date="2014-05" db="EMBL/GenBank/DDBJ databases">
        <authorList>
            <person name="Chronopoulou M."/>
        </authorList>
    </citation>
    <scope>NUCLEOTIDE SEQUENCE</scope>
    <source>
        <tissue evidence="1">Whole organism</tissue>
    </source>
</reference>
<dbReference type="AlphaFoldDB" id="A0A0K2TAG4"/>
<organism evidence="1">
    <name type="scientific">Lepeophtheirus salmonis</name>
    <name type="common">Salmon louse</name>
    <name type="synonym">Caligus salmonis</name>
    <dbReference type="NCBI Taxonomy" id="72036"/>
    <lineage>
        <taxon>Eukaryota</taxon>
        <taxon>Metazoa</taxon>
        <taxon>Ecdysozoa</taxon>
        <taxon>Arthropoda</taxon>
        <taxon>Crustacea</taxon>
        <taxon>Multicrustacea</taxon>
        <taxon>Hexanauplia</taxon>
        <taxon>Copepoda</taxon>
        <taxon>Siphonostomatoida</taxon>
        <taxon>Caligidae</taxon>
        <taxon>Lepeophtheirus</taxon>
    </lineage>
</organism>
<proteinExistence type="predicted"/>
<sequence length="44" mass="5100">FGVVFISYLHESKDVSVQKFSNTEVRVLNGNKSRRPCLRIVFTK</sequence>
<protein>
    <submittedName>
        <fullName evidence="1">Uncharacterized protein</fullName>
    </submittedName>
</protein>